<gene>
    <name evidence="1" type="ORF">EVG20_g7349</name>
</gene>
<protein>
    <submittedName>
        <fullName evidence="1">Uncharacterized protein</fullName>
    </submittedName>
</protein>
<evidence type="ECO:0000313" key="2">
    <source>
        <dbReference type="Proteomes" id="UP000298327"/>
    </source>
</evidence>
<sequence>MGDTSTSPCTGMDSGVMGPALSSVAVDRRAAIDGVVCVETSQASRSARGHFDFGSARSLSSTSCPPANGHPCSRAVPREFPQSMTYSESEGRASFYVRTPISLAPRVHVCLPFNVVDRRSPAYYITTFDLLPSSLTLSEHSVRANIRWKEIGRVPSTVPFAHWQRYFASGFTKVPSILALIGFNPSYALSPCAASIRLPFVAAAINHIPPPHTCQRTTQLKASLIIRRCNRPHPSASYLPAYDFAETSSCCPSEGPLICLRFVFRWDHQDSRSAKILRARIITPHANHLYRRHSSYNTSPLAPRISGVNVYGPPRTRPTLQAGLP</sequence>
<dbReference type="AlphaFoldDB" id="A0A4Y9YGF8"/>
<evidence type="ECO:0000313" key="1">
    <source>
        <dbReference type="EMBL" id="TFY60647.1"/>
    </source>
</evidence>
<name>A0A4Y9YGF8_9AGAM</name>
<accession>A0A4Y9YGF8</accession>
<proteinExistence type="predicted"/>
<reference evidence="1 2" key="1">
    <citation type="submission" date="2019-02" db="EMBL/GenBank/DDBJ databases">
        <title>Genome sequencing of the rare red list fungi Dentipellis fragilis.</title>
        <authorList>
            <person name="Buettner E."/>
            <person name="Kellner H."/>
        </authorList>
    </citation>
    <scope>NUCLEOTIDE SEQUENCE [LARGE SCALE GENOMIC DNA]</scope>
    <source>
        <strain evidence="1 2">DSM 105465</strain>
    </source>
</reference>
<dbReference type="Proteomes" id="UP000298327">
    <property type="component" value="Unassembled WGS sequence"/>
</dbReference>
<comment type="caution">
    <text evidence="1">The sequence shown here is derived from an EMBL/GenBank/DDBJ whole genome shotgun (WGS) entry which is preliminary data.</text>
</comment>
<keyword evidence="2" id="KW-1185">Reference proteome</keyword>
<dbReference type="EMBL" id="SEOQ01000552">
    <property type="protein sequence ID" value="TFY60647.1"/>
    <property type="molecule type" value="Genomic_DNA"/>
</dbReference>
<organism evidence="1 2">
    <name type="scientific">Dentipellis fragilis</name>
    <dbReference type="NCBI Taxonomy" id="205917"/>
    <lineage>
        <taxon>Eukaryota</taxon>
        <taxon>Fungi</taxon>
        <taxon>Dikarya</taxon>
        <taxon>Basidiomycota</taxon>
        <taxon>Agaricomycotina</taxon>
        <taxon>Agaricomycetes</taxon>
        <taxon>Russulales</taxon>
        <taxon>Hericiaceae</taxon>
        <taxon>Dentipellis</taxon>
    </lineage>
</organism>